<keyword evidence="14" id="KW-0752">Steroid biosynthesis</keyword>
<name>A0A7M5UPM8_9CNID</name>
<keyword evidence="21" id="KW-0753">Steroid metabolism</keyword>
<feature type="domain" description="Fe2OG dioxygenase" evidence="23">
    <location>
        <begin position="110"/>
        <end position="254"/>
    </location>
</feature>
<dbReference type="PROSITE" id="PS51471">
    <property type="entry name" value="FE2OG_OXY"/>
    <property type="match status" value="1"/>
</dbReference>
<dbReference type="Pfam" id="PF04275">
    <property type="entry name" value="P-mevalo_kinase"/>
    <property type="match status" value="1"/>
</dbReference>
<dbReference type="InterPro" id="IPR044862">
    <property type="entry name" value="Pro_4_hyd_alph_FE2OG_OXY"/>
</dbReference>
<evidence type="ECO:0000256" key="8">
    <source>
        <dbReference type="ARBA" id="ARBA00022679"/>
    </source>
</evidence>
<keyword evidence="12" id="KW-0152">Cholesterol biosynthesis</keyword>
<evidence type="ECO:0000256" key="2">
    <source>
        <dbReference type="ARBA" id="ARBA00004514"/>
    </source>
</evidence>
<dbReference type="SMART" id="SM00702">
    <property type="entry name" value="P4Hc"/>
    <property type="match status" value="1"/>
</dbReference>
<dbReference type="GO" id="GO:0005506">
    <property type="term" value="F:iron ion binding"/>
    <property type="evidence" value="ECO:0007669"/>
    <property type="project" value="InterPro"/>
</dbReference>
<dbReference type="Gene3D" id="2.60.120.620">
    <property type="entry name" value="q2cbj1_9rhob like domain"/>
    <property type="match status" value="1"/>
</dbReference>
<keyword evidence="20" id="KW-1207">Sterol metabolism</keyword>
<keyword evidence="6" id="KW-0444">Lipid biosynthesis</keyword>
<keyword evidence="5" id="KW-0963">Cytoplasm</keyword>
<evidence type="ECO:0000256" key="18">
    <source>
        <dbReference type="ARBA" id="ARBA00023011"/>
    </source>
</evidence>
<protein>
    <recommendedName>
        <fullName evidence="22">Phosphomevalonate kinase</fullName>
        <ecNumber evidence="4">2.7.4.2</ecNumber>
    </recommendedName>
</protein>
<sequence length="538" mass="61453">MIEKNEEKDRKIIDKTFSHLIDEEGNNHKTSRVMKLAIPGLDTVKEITNILSKEECQAVIEGTSTCKEGFSRPSAFSPKDRDCHRIHTVDKTMSEIMMPRLRPYLPEIVKIDGVRWQLSRFTHHWRYVRYYPGGHFSPHYDGVKMSSEPVPCLSVFTLQIYLNGIEDFTGGATRFYPDFEPDRKPSQEIPYGHVSKLFDDKLSMISFDKEKCRRHDVLPEEGKALLFNHALNTLHDGGPVLTGTKYIMRGDILYTALPEDIHLLPTITSSVEDSELSSRHWCPFAAAKHGTRNHIGEVWYCVCAEDQHGADVEKKERCWTEGFGEETKHEKPRRAVQENVKQPKALVLISGKRASGKDYIANKINVALQQANLNVHRAALGNINKELYAESVGIDVNRLLTDRAFKERHRIAMIQHHANKNEEDPEWCVKEVMSKAETSDILLLSDLRTLENLAWFQKQGIPTALIRINASDEARRKRGWEACDVKDNLKTEVDLDEFTGWTAFWDNSDGTDAGHQVLNEWIEHTVVPRVLSATVDSL</sequence>
<dbReference type="EC" id="2.7.4.2" evidence="4"/>
<dbReference type="PANTHER" id="PTHR13101">
    <property type="entry name" value="PHOSPHOMEVALONATE KINASE"/>
    <property type="match status" value="1"/>
</dbReference>
<dbReference type="GO" id="GO:0005524">
    <property type="term" value="F:ATP binding"/>
    <property type="evidence" value="ECO:0007669"/>
    <property type="project" value="UniProtKB-KW"/>
</dbReference>
<evidence type="ECO:0000256" key="15">
    <source>
        <dbReference type="ARBA" id="ARBA00022964"/>
    </source>
</evidence>
<dbReference type="GO" id="GO:0031418">
    <property type="term" value="F:L-ascorbic acid binding"/>
    <property type="evidence" value="ECO:0007669"/>
    <property type="project" value="InterPro"/>
</dbReference>
<evidence type="ECO:0000256" key="6">
    <source>
        <dbReference type="ARBA" id="ARBA00022516"/>
    </source>
</evidence>
<keyword evidence="9" id="KW-0479">Metal-binding</keyword>
<dbReference type="InterPro" id="IPR005919">
    <property type="entry name" value="Pmev_kin_anim"/>
</dbReference>
<evidence type="ECO:0000256" key="16">
    <source>
        <dbReference type="ARBA" id="ARBA00023002"/>
    </source>
</evidence>
<evidence type="ECO:0000256" key="13">
    <source>
        <dbReference type="ARBA" id="ARBA00022840"/>
    </source>
</evidence>
<evidence type="ECO:0000256" key="11">
    <source>
        <dbReference type="ARBA" id="ARBA00022777"/>
    </source>
</evidence>
<dbReference type="Proteomes" id="UP000594262">
    <property type="component" value="Unplaced"/>
</dbReference>
<dbReference type="RefSeq" id="XP_066910277.1">
    <property type="nucleotide sequence ID" value="XM_067054176.1"/>
</dbReference>
<dbReference type="AlphaFoldDB" id="A0A7M5UPM8"/>
<evidence type="ECO:0000256" key="22">
    <source>
        <dbReference type="ARBA" id="ARBA00034549"/>
    </source>
</evidence>
<evidence type="ECO:0000256" key="5">
    <source>
        <dbReference type="ARBA" id="ARBA00022490"/>
    </source>
</evidence>
<keyword evidence="17" id="KW-0408">Iron</keyword>
<evidence type="ECO:0000256" key="1">
    <source>
        <dbReference type="ARBA" id="ARBA00001961"/>
    </source>
</evidence>
<dbReference type="SUPFAM" id="SSF51197">
    <property type="entry name" value="Clavaminate synthase-like"/>
    <property type="match status" value="1"/>
</dbReference>
<keyword evidence="10" id="KW-0547">Nucleotide-binding</keyword>
<keyword evidence="15" id="KW-0223">Dioxygenase</keyword>
<dbReference type="EnsemblMetazoa" id="CLYHEMT003799.1">
    <property type="protein sequence ID" value="CLYHEMP003799.1"/>
    <property type="gene ID" value="CLYHEMG003799"/>
</dbReference>
<comment type="cofactor">
    <cofactor evidence="1">
        <name>L-ascorbate</name>
        <dbReference type="ChEBI" id="CHEBI:38290"/>
    </cofactor>
</comment>
<evidence type="ECO:0000256" key="17">
    <source>
        <dbReference type="ARBA" id="ARBA00023004"/>
    </source>
</evidence>
<evidence type="ECO:0000256" key="14">
    <source>
        <dbReference type="ARBA" id="ARBA00022955"/>
    </source>
</evidence>
<dbReference type="InterPro" id="IPR005123">
    <property type="entry name" value="Oxoglu/Fe-dep_dioxygenase_dom"/>
</dbReference>
<keyword evidence="8" id="KW-0808">Transferase</keyword>
<keyword evidence="16" id="KW-0560">Oxidoreductase</keyword>
<dbReference type="OrthoDB" id="2401875at2759"/>
<evidence type="ECO:0000256" key="21">
    <source>
        <dbReference type="ARBA" id="ARBA00023221"/>
    </source>
</evidence>
<dbReference type="GO" id="GO:0004631">
    <property type="term" value="F:phosphomevalonate kinase activity"/>
    <property type="evidence" value="ECO:0007669"/>
    <property type="project" value="UniProtKB-EC"/>
</dbReference>
<dbReference type="Gene3D" id="3.40.50.300">
    <property type="entry name" value="P-loop containing nucleotide triphosphate hydrolases"/>
    <property type="match status" value="1"/>
</dbReference>
<dbReference type="GO" id="GO:0019287">
    <property type="term" value="P:isopentenyl diphosphate biosynthetic process, mevalonate pathway"/>
    <property type="evidence" value="ECO:0007669"/>
    <property type="project" value="UniProtKB-UniPathway"/>
</dbReference>
<evidence type="ECO:0000313" key="24">
    <source>
        <dbReference type="EnsemblMetazoa" id="CLYHEMP003799.1"/>
    </source>
</evidence>
<comment type="subcellular location">
    <subcellularLocation>
        <location evidence="2">Cytoplasm</location>
        <location evidence="2">Cytosol</location>
    </subcellularLocation>
</comment>
<keyword evidence="7" id="KW-0153">Cholesterol metabolism</keyword>
<keyword evidence="18" id="KW-0756">Sterol biosynthesis</keyword>
<keyword evidence="11" id="KW-0418">Kinase</keyword>
<dbReference type="GeneID" id="136797586"/>
<comment type="pathway">
    <text evidence="3">Isoprenoid biosynthesis; isopentenyl diphosphate biosynthesis via mevalonate pathway; isopentenyl diphosphate from (R)-mevalonate: step 2/3.</text>
</comment>
<evidence type="ECO:0000259" key="23">
    <source>
        <dbReference type="PROSITE" id="PS51471"/>
    </source>
</evidence>
<dbReference type="Pfam" id="PF13640">
    <property type="entry name" value="2OG-FeII_Oxy_3"/>
    <property type="match status" value="1"/>
</dbReference>
<keyword evidence="19" id="KW-0443">Lipid metabolism</keyword>
<evidence type="ECO:0000256" key="12">
    <source>
        <dbReference type="ARBA" id="ARBA00022778"/>
    </source>
</evidence>
<keyword evidence="13" id="KW-0067">ATP-binding</keyword>
<dbReference type="InterPro" id="IPR006620">
    <property type="entry name" value="Pro_4_hyd_alph"/>
</dbReference>
<evidence type="ECO:0000256" key="9">
    <source>
        <dbReference type="ARBA" id="ARBA00022723"/>
    </source>
</evidence>
<dbReference type="GO" id="GO:0016705">
    <property type="term" value="F:oxidoreductase activity, acting on paired donors, with incorporation or reduction of molecular oxygen"/>
    <property type="evidence" value="ECO:0007669"/>
    <property type="project" value="InterPro"/>
</dbReference>
<dbReference type="GO" id="GO:0051213">
    <property type="term" value="F:dioxygenase activity"/>
    <property type="evidence" value="ECO:0007669"/>
    <property type="project" value="UniProtKB-KW"/>
</dbReference>
<organism evidence="24 25">
    <name type="scientific">Clytia hemisphaerica</name>
    <dbReference type="NCBI Taxonomy" id="252671"/>
    <lineage>
        <taxon>Eukaryota</taxon>
        <taxon>Metazoa</taxon>
        <taxon>Cnidaria</taxon>
        <taxon>Hydrozoa</taxon>
        <taxon>Hydroidolina</taxon>
        <taxon>Leptothecata</taxon>
        <taxon>Obeliida</taxon>
        <taxon>Clytiidae</taxon>
        <taxon>Clytia</taxon>
    </lineage>
</organism>
<reference evidence="24" key="1">
    <citation type="submission" date="2021-01" db="UniProtKB">
        <authorList>
            <consortium name="EnsemblMetazoa"/>
        </authorList>
    </citation>
    <scope>IDENTIFICATION</scope>
</reference>
<evidence type="ECO:0000256" key="3">
    <source>
        <dbReference type="ARBA" id="ARBA00005017"/>
    </source>
</evidence>
<dbReference type="GO" id="GO:0005829">
    <property type="term" value="C:cytosol"/>
    <property type="evidence" value="ECO:0007669"/>
    <property type="project" value="UniProtKB-SubCell"/>
</dbReference>
<evidence type="ECO:0000256" key="4">
    <source>
        <dbReference type="ARBA" id="ARBA00012958"/>
    </source>
</evidence>
<evidence type="ECO:0000256" key="20">
    <source>
        <dbReference type="ARBA" id="ARBA00023166"/>
    </source>
</evidence>
<dbReference type="GO" id="GO:0006695">
    <property type="term" value="P:cholesterol biosynthetic process"/>
    <property type="evidence" value="ECO:0007669"/>
    <property type="project" value="UniProtKB-KW"/>
</dbReference>
<evidence type="ECO:0000313" key="25">
    <source>
        <dbReference type="Proteomes" id="UP000594262"/>
    </source>
</evidence>
<keyword evidence="25" id="KW-1185">Reference proteome</keyword>
<dbReference type="PANTHER" id="PTHR13101:SF1">
    <property type="entry name" value="PHOSPHOMEVALONATE KINASE"/>
    <property type="match status" value="1"/>
</dbReference>
<proteinExistence type="predicted"/>
<accession>A0A7M5UPM8</accession>
<evidence type="ECO:0000256" key="10">
    <source>
        <dbReference type="ARBA" id="ARBA00022741"/>
    </source>
</evidence>
<evidence type="ECO:0000256" key="7">
    <source>
        <dbReference type="ARBA" id="ARBA00022548"/>
    </source>
</evidence>
<evidence type="ECO:0000256" key="19">
    <source>
        <dbReference type="ARBA" id="ARBA00023098"/>
    </source>
</evidence>
<dbReference type="UniPathway" id="UPA00057">
    <property type="reaction ID" value="UER00099"/>
</dbReference>
<dbReference type="InterPro" id="IPR027417">
    <property type="entry name" value="P-loop_NTPase"/>
</dbReference>